<dbReference type="SUPFAM" id="SSF58038">
    <property type="entry name" value="SNARE fusion complex"/>
    <property type="match status" value="1"/>
</dbReference>
<feature type="compositionally biased region" description="Polar residues" evidence="1">
    <location>
        <begin position="180"/>
        <end position="198"/>
    </location>
</feature>
<evidence type="ECO:0000256" key="1">
    <source>
        <dbReference type="SAM" id="MobiDB-lite"/>
    </source>
</evidence>
<keyword evidence="2" id="KW-1133">Transmembrane helix</keyword>
<dbReference type="EMBL" id="LT594590">
    <property type="protein sequence ID" value="SCP04376.1"/>
    <property type="molecule type" value="Genomic_DNA"/>
</dbReference>
<feature type="region of interest" description="Disordered" evidence="1">
    <location>
        <begin position="178"/>
        <end position="205"/>
    </location>
</feature>
<evidence type="ECO:0000313" key="4">
    <source>
        <dbReference type="EMBL" id="SCP04376.1"/>
    </source>
</evidence>
<organism evidence="4 5">
    <name type="scientific">Plasmodium ovale</name>
    <name type="common">malaria parasite P. ovale</name>
    <dbReference type="NCBI Taxonomy" id="36330"/>
    <lineage>
        <taxon>Eukaryota</taxon>
        <taxon>Sar</taxon>
        <taxon>Alveolata</taxon>
        <taxon>Apicomplexa</taxon>
        <taxon>Aconoidasida</taxon>
        <taxon>Haemosporida</taxon>
        <taxon>Plasmodiidae</taxon>
        <taxon>Plasmodium</taxon>
        <taxon>Plasmodium (Plasmodium)</taxon>
    </lineage>
</organism>
<proteinExistence type="predicted"/>
<dbReference type="VEuPathDB" id="PlasmoDB:POWCR01_090006000"/>
<keyword evidence="5" id="KW-1185">Reference proteome</keyword>
<dbReference type="GO" id="GO:0016192">
    <property type="term" value="P:vesicle-mediated transport"/>
    <property type="evidence" value="ECO:0007669"/>
    <property type="project" value="InterPro"/>
</dbReference>
<feature type="transmembrane region" description="Helical" evidence="2">
    <location>
        <begin position="348"/>
        <end position="367"/>
    </location>
</feature>
<dbReference type="VEuPathDB" id="PlasmoDB:PocGH01_09010900"/>
<dbReference type="SUPFAM" id="SSF47661">
    <property type="entry name" value="t-snare proteins"/>
    <property type="match status" value="1"/>
</dbReference>
<dbReference type="PROSITE" id="PS50192">
    <property type="entry name" value="T_SNARE"/>
    <property type="match status" value="1"/>
</dbReference>
<dbReference type="Proteomes" id="UP000242942">
    <property type="component" value="Chromosome 9"/>
</dbReference>
<dbReference type="Gene3D" id="1.20.5.110">
    <property type="match status" value="1"/>
</dbReference>
<protein>
    <submittedName>
        <fullName evidence="4">Syntaxin, Qa-SNARE family, putative</fullName>
    </submittedName>
</protein>
<dbReference type="InterPro" id="IPR006011">
    <property type="entry name" value="Syntaxin_N"/>
</dbReference>
<dbReference type="Gene3D" id="1.20.58.70">
    <property type="match status" value="1"/>
</dbReference>
<sequence length="370" mass="43418">MSYSTKKRENKNLLKKKNAHSFEFNSEIQNDIGVIRSFTSRISKINEDEGCSIESSEKVQEIVQEGKLKIQEIQKKLKNYSSSADNIPQHEKMRKKLMLQKLSNSYLDAVNSFQKASKNYINKTVLNSMSEKHMETSDNVQYDEFTNFLRKSNPHYDSSKDRLNVNIYDYNFYENDDNDGSGNVNRNGHYSGNHSGSNDVDEPHYSDYRNIEKEGLQNSIGNKKKRKKYKSSIFTGNKKNDVSEYLLQNNDFIENEKEEYYEEKQFISIKTVDIENEILNQKNKEIKKLHKDIINIQDIYKELFDQINIQGETIDNIDSQIVNTHDSIILSGREIQITRNRYFRNIRCIGYLFIALFILIIIILVVFKII</sequence>
<evidence type="ECO:0000313" key="5">
    <source>
        <dbReference type="Proteomes" id="UP000242942"/>
    </source>
</evidence>
<dbReference type="Pfam" id="PF14523">
    <property type="entry name" value="Syntaxin_2"/>
    <property type="match status" value="1"/>
</dbReference>
<feature type="domain" description="T-SNARE coiled-coil homology" evidence="3">
    <location>
        <begin position="276"/>
        <end position="338"/>
    </location>
</feature>
<dbReference type="OrthoDB" id="75754at2759"/>
<dbReference type="AlphaFoldDB" id="A0A1D3THD2"/>
<keyword evidence="2" id="KW-0472">Membrane</keyword>
<dbReference type="InterPro" id="IPR000727">
    <property type="entry name" value="T_SNARE_dom"/>
</dbReference>
<keyword evidence="2" id="KW-0812">Transmembrane</keyword>
<accession>A0A1D3THD2</accession>
<dbReference type="GO" id="GO:0016020">
    <property type="term" value="C:membrane"/>
    <property type="evidence" value="ECO:0007669"/>
    <property type="project" value="InterPro"/>
</dbReference>
<dbReference type="InterPro" id="IPR010989">
    <property type="entry name" value="SNARE"/>
</dbReference>
<evidence type="ECO:0000256" key="2">
    <source>
        <dbReference type="SAM" id="Phobius"/>
    </source>
</evidence>
<gene>
    <name evidence="4" type="primary">SYN13</name>
    <name evidence="4" type="ORF">POCGH01_09010900</name>
</gene>
<name>A0A1D3THD2_PLAOA</name>
<reference evidence="4 5" key="1">
    <citation type="submission" date="2016-06" db="EMBL/GenBank/DDBJ databases">
        <authorList>
            <consortium name="Pathogen Informatics"/>
        </authorList>
    </citation>
    <scope>NUCLEOTIDE SEQUENCE [LARGE SCALE GENOMIC DNA]</scope>
    <source>
        <strain evidence="4">PocGH01</strain>
    </source>
</reference>
<evidence type="ECO:0000259" key="3">
    <source>
        <dbReference type="PROSITE" id="PS50192"/>
    </source>
</evidence>